<sequence>MRECLLSVFTKLQGKIGHLFRFYRCFLSNDIELAIPFMSSKGNEVGEIEVQIPAWLQHSLFQSLLVSFPLRTINYGISNNVPKASKLLLDVITYVYECSEQEASRISVRVVADNPDETQPEVPVFNTLMVLLGFDCILVRCKPVQGTDVSTGVVRASPFYTRIISQVSTGDKEIGLRYRDMLLSILEWFIRLDHENQSKSLLVNICVQLVEAAFNCTGRHKEVFEYLIQDFIEALINTEETQFESQCGNEINPCKSPDVTEVMKCECAHSTDLIMQNSSYSLHISMLPMLRSVPADQYLPRLLFERFLDQHKRNVLWLTMFEPLKHIFENEYTIYENLENHGVSFWGSLLERNIDKIALPFDDVQDCDNGWSWAAYDFWPVLSREEKVYFTSANNIGNSSRQFRTDMMRMKREGSRRRPNKFVANPFYYSSLRSFMERANLPKSVINGYTNRFLNLCTVDLVVERFGVFAVKQPEWNRICKIWNTSSVEIYNLETFQVNSDVLIDHLRKCGVSM</sequence>
<name>A0A7S3PKU8_9STRA</name>
<reference evidence="1" key="1">
    <citation type="submission" date="2021-01" db="EMBL/GenBank/DDBJ databases">
        <authorList>
            <person name="Corre E."/>
            <person name="Pelletier E."/>
            <person name="Niang G."/>
            <person name="Scheremetjew M."/>
            <person name="Finn R."/>
            <person name="Kale V."/>
            <person name="Holt S."/>
            <person name="Cochrane G."/>
            <person name="Meng A."/>
            <person name="Brown T."/>
            <person name="Cohen L."/>
        </authorList>
    </citation>
    <scope>NUCLEOTIDE SEQUENCE</scope>
    <source>
        <strain evidence="1">GSBS06</strain>
    </source>
</reference>
<protein>
    <submittedName>
        <fullName evidence="1">Uncharacterized protein</fullName>
    </submittedName>
</protein>
<organism evidence="1">
    <name type="scientific">Aplanochytrium stocchinoi</name>
    <dbReference type="NCBI Taxonomy" id="215587"/>
    <lineage>
        <taxon>Eukaryota</taxon>
        <taxon>Sar</taxon>
        <taxon>Stramenopiles</taxon>
        <taxon>Bigyra</taxon>
        <taxon>Labyrinthulomycetes</taxon>
        <taxon>Thraustochytrida</taxon>
        <taxon>Thraustochytriidae</taxon>
        <taxon>Aplanochytrium</taxon>
    </lineage>
</organism>
<evidence type="ECO:0000313" key="1">
    <source>
        <dbReference type="EMBL" id="CAE0442668.1"/>
    </source>
</evidence>
<dbReference type="EMBL" id="HBIN01016785">
    <property type="protein sequence ID" value="CAE0442668.1"/>
    <property type="molecule type" value="Transcribed_RNA"/>
</dbReference>
<gene>
    <name evidence="1" type="ORF">ASTO00021_LOCUS12778</name>
</gene>
<accession>A0A7S3PKU8</accession>
<dbReference type="AlphaFoldDB" id="A0A7S3PKU8"/>
<proteinExistence type="predicted"/>